<dbReference type="Gene3D" id="3.90.1720.10">
    <property type="entry name" value="endopeptidase domain like (from Nostoc punctiforme)"/>
    <property type="match status" value="1"/>
</dbReference>
<organism evidence="1 2">
    <name type="scientific">Labrys wisconsinensis</name>
    <dbReference type="NCBI Taxonomy" id="425677"/>
    <lineage>
        <taxon>Bacteria</taxon>
        <taxon>Pseudomonadati</taxon>
        <taxon>Pseudomonadota</taxon>
        <taxon>Alphaproteobacteria</taxon>
        <taxon>Hyphomicrobiales</taxon>
        <taxon>Xanthobacteraceae</taxon>
        <taxon>Labrys</taxon>
    </lineage>
</organism>
<keyword evidence="2" id="KW-1185">Reference proteome</keyword>
<comment type="caution">
    <text evidence="1">The sequence shown here is derived from an EMBL/GenBank/DDBJ whole genome shotgun (WGS) entry which is preliminary data.</text>
</comment>
<dbReference type="RefSeq" id="WP_307266478.1">
    <property type="nucleotide sequence ID" value="NZ_JAUSVX010000001.1"/>
</dbReference>
<dbReference type="Proteomes" id="UP001242480">
    <property type="component" value="Unassembled WGS sequence"/>
</dbReference>
<evidence type="ECO:0000313" key="2">
    <source>
        <dbReference type="Proteomes" id="UP001242480"/>
    </source>
</evidence>
<reference evidence="1 2" key="1">
    <citation type="submission" date="2023-07" db="EMBL/GenBank/DDBJ databases">
        <title>Genomic Encyclopedia of Type Strains, Phase IV (KMG-IV): sequencing the most valuable type-strain genomes for metagenomic binning, comparative biology and taxonomic classification.</title>
        <authorList>
            <person name="Goeker M."/>
        </authorList>
    </citation>
    <scope>NUCLEOTIDE SEQUENCE [LARGE SCALE GENOMIC DNA]</scope>
    <source>
        <strain evidence="1 2">DSM 19619</strain>
    </source>
</reference>
<dbReference type="SUPFAM" id="SSF54001">
    <property type="entry name" value="Cysteine proteinases"/>
    <property type="match status" value="1"/>
</dbReference>
<dbReference type="EMBL" id="JAUSVX010000001">
    <property type="protein sequence ID" value="MDQ0467176.1"/>
    <property type="molecule type" value="Genomic_DNA"/>
</dbReference>
<evidence type="ECO:0000313" key="1">
    <source>
        <dbReference type="EMBL" id="MDQ0467176.1"/>
    </source>
</evidence>
<gene>
    <name evidence="1" type="ORF">QO011_000171</name>
</gene>
<accession>A0ABU0J0U7</accession>
<evidence type="ECO:0008006" key="3">
    <source>
        <dbReference type="Google" id="ProtNLM"/>
    </source>
</evidence>
<sequence length="252" mass="27711">MDRIGGWVATMLDRPIKGYEPSTPPDAAALAAALRPADVILVEGNSRVSAVIKYLTQSTWSHAAMYVGPIAGRMTAEGEPHVLVEANLGEGVVTAPLSKYREAHVRVCRPVGLTAPDRARVVAHMHDHVGLDYDVKNVTDMLRYLVPLPVPTRWRRRMIAMGSGEPTRTICSTLIAQAFESVRYPILPRIEASGDYSAREILHIRHHSLFAPRDFDLSPYFAVVKPTIERGFDYRSMVWGDDPAAAAEGVAS</sequence>
<protein>
    <recommendedName>
        <fullName evidence="3">Lipo-like protein</fullName>
    </recommendedName>
</protein>
<proteinExistence type="predicted"/>
<name>A0ABU0J0U7_9HYPH</name>
<dbReference type="InterPro" id="IPR038765">
    <property type="entry name" value="Papain-like_cys_pep_sf"/>
</dbReference>